<feature type="domain" description="Palmitoyltransferase DHHC" evidence="11">
    <location>
        <begin position="21"/>
        <end position="67"/>
    </location>
</feature>
<dbReference type="InterPro" id="IPR001594">
    <property type="entry name" value="Palmitoyltrfase_DHHC"/>
</dbReference>
<keyword evidence="5" id="KW-1133">Transmembrane helix</keyword>
<dbReference type="OrthoDB" id="331948at2759"/>
<dbReference type="EC" id="2.3.1.225" evidence="10"/>
<keyword evidence="13" id="KW-1185">Reference proteome</keyword>
<evidence type="ECO:0000256" key="7">
    <source>
        <dbReference type="ARBA" id="ARBA00023139"/>
    </source>
</evidence>
<evidence type="ECO:0000256" key="5">
    <source>
        <dbReference type="ARBA" id="ARBA00022989"/>
    </source>
</evidence>
<keyword evidence="3 10" id="KW-0808">Transferase</keyword>
<evidence type="ECO:0000256" key="3">
    <source>
        <dbReference type="ARBA" id="ARBA00022679"/>
    </source>
</evidence>
<dbReference type="GO" id="GO:0006612">
    <property type="term" value="P:protein targeting to membrane"/>
    <property type="evidence" value="ECO:0007669"/>
    <property type="project" value="TreeGrafter"/>
</dbReference>
<dbReference type="PROSITE" id="PS50216">
    <property type="entry name" value="DHHC"/>
    <property type="match status" value="1"/>
</dbReference>
<organism evidence="12 13">
    <name type="scientific">Protopolystoma xenopodis</name>
    <dbReference type="NCBI Taxonomy" id="117903"/>
    <lineage>
        <taxon>Eukaryota</taxon>
        <taxon>Metazoa</taxon>
        <taxon>Spiralia</taxon>
        <taxon>Lophotrochozoa</taxon>
        <taxon>Platyhelminthes</taxon>
        <taxon>Monogenea</taxon>
        <taxon>Polyopisthocotylea</taxon>
        <taxon>Polystomatidea</taxon>
        <taxon>Polystomatidae</taxon>
        <taxon>Protopolystoma</taxon>
    </lineage>
</organism>
<accession>A0A3S5AH47</accession>
<comment type="domain">
    <text evidence="10">The DHHC domain is required for palmitoyltransferase activity.</text>
</comment>
<evidence type="ECO:0000313" key="13">
    <source>
        <dbReference type="Proteomes" id="UP000784294"/>
    </source>
</evidence>
<dbReference type="PANTHER" id="PTHR22883">
    <property type="entry name" value="ZINC FINGER DHHC DOMAIN CONTAINING PROTEIN"/>
    <property type="match status" value="1"/>
</dbReference>
<evidence type="ECO:0000256" key="2">
    <source>
        <dbReference type="ARBA" id="ARBA00008574"/>
    </source>
</evidence>
<dbReference type="GO" id="GO:0019706">
    <property type="term" value="F:protein-cysteine S-palmitoyltransferase activity"/>
    <property type="evidence" value="ECO:0007669"/>
    <property type="project" value="UniProtKB-EC"/>
</dbReference>
<dbReference type="InterPro" id="IPR039859">
    <property type="entry name" value="PFA4/ZDH16/20/ERF2-like"/>
</dbReference>
<dbReference type="EMBL" id="CAAALY010028010">
    <property type="protein sequence ID" value="VEL16326.1"/>
    <property type="molecule type" value="Genomic_DNA"/>
</dbReference>
<comment type="caution">
    <text evidence="12">The sequence shown here is derived from an EMBL/GenBank/DDBJ whole genome shotgun (WGS) entry which is preliminary data.</text>
</comment>
<protein>
    <recommendedName>
        <fullName evidence="10">Palmitoyltransferase</fullName>
        <ecNumber evidence="10">2.3.1.225</ecNumber>
    </recommendedName>
</protein>
<evidence type="ECO:0000256" key="6">
    <source>
        <dbReference type="ARBA" id="ARBA00023136"/>
    </source>
</evidence>
<name>A0A3S5AH47_9PLAT</name>
<keyword evidence="4" id="KW-0812">Transmembrane</keyword>
<comment type="catalytic activity">
    <reaction evidence="10">
        <text>L-cysteinyl-[protein] + hexadecanoyl-CoA = S-hexadecanoyl-L-cysteinyl-[protein] + CoA</text>
        <dbReference type="Rhea" id="RHEA:36683"/>
        <dbReference type="Rhea" id="RHEA-COMP:10131"/>
        <dbReference type="Rhea" id="RHEA-COMP:11032"/>
        <dbReference type="ChEBI" id="CHEBI:29950"/>
        <dbReference type="ChEBI" id="CHEBI:57287"/>
        <dbReference type="ChEBI" id="CHEBI:57379"/>
        <dbReference type="ChEBI" id="CHEBI:74151"/>
        <dbReference type="EC" id="2.3.1.225"/>
    </reaction>
</comment>
<evidence type="ECO:0000259" key="11">
    <source>
        <dbReference type="Pfam" id="PF01529"/>
    </source>
</evidence>
<dbReference type="GO" id="GO:0005794">
    <property type="term" value="C:Golgi apparatus"/>
    <property type="evidence" value="ECO:0007669"/>
    <property type="project" value="TreeGrafter"/>
</dbReference>
<evidence type="ECO:0000256" key="4">
    <source>
        <dbReference type="ARBA" id="ARBA00022692"/>
    </source>
</evidence>
<keyword evidence="6" id="KW-0472">Membrane</keyword>
<dbReference type="PANTHER" id="PTHR22883:SF301">
    <property type="entry name" value="PALMITOYLTRANSFERASE ZDHHC12"/>
    <property type="match status" value="1"/>
</dbReference>
<dbReference type="GO" id="GO:0005783">
    <property type="term" value="C:endoplasmic reticulum"/>
    <property type="evidence" value="ECO:0007669"/>
    <property type="project" value="TreeGrafter"/>
</dbReference>
<gene>
    <name evidence="12" type="ORF">PXEA_LOCUS9766</name>
</gene>
<evidence type="ECO:0000256" key="9">
    <source>
        <dbReference type="ARBA" id="ARBA00023315"/>
    </source>
</evidence>
<sequence length="69" mass="8013">MKGYSKSAFTRTVLISTTVNRNHNQPLRCRHCPTCNRCVVKFDHHCPWIANCVGERNHSVFVAFLFLHI</sequence>
<comment type="subcellular location">
    <subcellularLocation>
        <location evidence="1">Endomembrane system</location>
        <topology evidence="1">Multi-pass membrane protein</topology>
    </subcellularLocation>
</comment>
<evidence type="ECO:0000256" key="8">
    <source>
        <dbReference type="ARBA" id="ARBA00023288"/>
    </source>
</evidence>
<dbReference type="Proteomes" id="UP000784294">
    <property type="component" value="Unassembled WGS sequence"/>
</dbReference>
<comment type="similarity">
    <text evidence="2 10">Belongs to the DHHC palmitoyltransferase family.</text>
</comment>
<dbReference type="Pfam" id="PF01529">
    <property type="entry name" value="DHHC"/>
    <property type="match status" value="1"/>
</dbReference>
<dbReference type="AlphaFoldDB" id="A0A3S5AH47"/>
<keyword evidence="7" id="KW-0564">Palmitate</keyword>
<evidence type="ECO:0000256" key="1">
    <source>
        <dbReference type="ARBA" id="ARBA00004127"/>
    </source>
</evidence>
<evidence type="ECO:0000313" key="12">
    <source>
        <dbReference type="EMBL" id="VEL16326.1"/>
    </source>
</evidence>
<proteinExistence type="inferred from homology"/>
<keyword evidence="8" id="KW-0449">Lipoprotein</keyword>
<reference evidence="12" key="1">
    <citation type="submission" date="2018-11" db="EMBL/GenBank/DDBJ databases">
        <authorList>
            <consortium name="Pathogen Informatics"/>
        </authorList>
    </citation>
    <scope>NUCLEOTIDE SEQUENCE</scope>
</reference>
<keyword evidence="9 10" id="KW-0012">Acyltransferase</keyword>
<evidence type="ECO:0000256" key="10">
    <source>
        <dbReference type="RuleBase" id="RU079119"/>
    </source>
</evidence>